<dbReference type="InterPro" id="IPR045022">
    <property type="entry name" value="KDSR-like"/>
</dbReference>
<dbReference type="InterPro" id="IPR020904">
    <property type="entry name" value="Sc_DH/Rdtase_CS"/>
</dbReference>
<evidence type="ECO:0000256" key="1">
    <source>
        <dbReference type="ARBA" id="ARBA00004240"/>
    </source>
</evidence>
<accession>A0A0P6XSA0</accession>
<dbReference type="CDD" id="cd08939">
    <property type="entry name" value="KDSR-like_SDR_c"/>
    <property type="match status" value="1"/>
</dbReference>
<dbReference type="GO" id="GO:0006666">
    <property type="term" value="P:3-keto-sphinganine metabolic process"/>
    <property type="evidence" value="ECO:0007669"/>
    <property type="project" value="InterPro"/>
</dbReference>
<evidence type="ECO:0000259" key="13">
    <source>
        <dbReference type="SMART" id="SM00822"/>
    </source>
</evidence>
<comment type="similarity">
    <text evidence="4 12">Belongs to the short-chain dehydrogenases/reductases (SDR) family.</text>
</comment>
<dbReference type="PANTHER" id="PTHR43550:SF3">
    <property type="entry name" value="3-KETODIHYDROSPHINGOSINE REDUCTASE"/>
    <property type="match status" value="1"/>
</dbReference>
<comment type="pathway">
    <text evidence="2">Lipid metabolism; sphingolipid metabolism.</text>
</comment>
<dbReference type="PRINTS" id="PR00080">
    <property type="entry name" value="SDRFAMILY"/>
</dbReference>
<dbReference type="STRING" id="229920.ADM99_05010"/>
<evidence type="ECO:0000256" key="8">
    <source>
        <dbReference type="ARBA" id="ARBA00022919"/>
    </source>
</evidence>
<dbReference type="PRINTS" id="PR00081">
    <property type="entry name" value="GDHRDH"/>
</dbReference>
<proteinExistence type="inferred from homology"/>
<evidence type="ECO:0000256" key="6">
    <source>
        <dbReference type="ARBA" id="ARBA00022824"/>
    </source>
</evidence>
<feature type="domain" description="Ketoreductase" evidence="13">
    <location>
        <begin position="6"/>
        <end position="192"/>
    </location>
</feature>
<comment type="subcellular location">
    <subcellularLocation>
        <location evidence="1">Endoplasmic reticulum</location>
    </subcellularLocation>
</comment>
<keyword evidence="7" id="KW-0521">NADP</keyword>
<dbReference type="PROSITE" id="PS00061">
    <property type="entry name" value="ADH_SHORT"/>
    <property type="match status" value="1"/>
</dbReference>
<dbReference type="GO" id="GO:0016020">
    <property type="term" value="C:membrane"/>
    <property type="evidence" value="ECO:0007669"/>
    <property type="project" value="GOC"/>
</dbReference>
<keyword evidence="5" id="KW-0547">Nucleotide-binding</keyword>
<evidence type="ECO:0000256" key="7">
    <source>
        <dbReference type="ARBA" id="ARBA00022857"/>
    </source>
</evidence>
<evidence type="ECO:0000256" key="2">
    <source>
        <dbReference type="ARBA" id="ARBA00004760"/>
    </source>
</evidence>
<organism evidence="14 15">
    <name type="scientific">Leptolinea tardivitalis</name>
    <dbReference type="NCBI Taxonomy" id="229920"/>
    <lineage>
        <taxon>Bacteria</taxon>
        <taxon>Bacillati</taxon>
        <taxon>Chloroflexota</taxon>
        <taxon>Anaerolineae</taxon>
        <taxon>Anaerolineales</taxon>
        <taxon>Anaerolineaceae</taxon>
        <taxon>Leptolinea</taxon>
    </lineage>
</organism>
<evidence type="ECO:0000256" key="12">
    <source>
        <dbReference type="RuleBase" id="RU000363"/>
    </source>
</evidence>
<evidence type="ECO:0000256" key="4">
    <source>
        <dbReference type="ARBA" id="ARBA00006484"/>
    </source>
</evidence>
<evidence type="ECO:0000256" key="9">
    <source>
        <dbReference type="ARBA" id="ARBA00023002"/>
    </source>
</evidence>
<keyword evidence="6" id="KW-0256">Endoplasmic reticulum</keyword>
<dbReference type="OrthoDB" id="9775296at2"/>
<keyword evidence="9" id="KW-0560">Oxidoreductase</keyword>
<evidence type="ECO:0000256" key="3">
    <source>
        <dbReference type="ARBA" id="ARBA00004991"/>
    </source>
</evidence>
<evidence type="ECO:0000313" key="14">
    <source>
        <dbReference type="EMBL" id="KPL72496.1"/>
    </source>
</evidence>
<keyword evidence="15" id="KW-1185">Reference proteome</keyword>
<sequence>MNFRGKNVLITGGSRGIGLAVSEALARKCANITIIARDIERLNKAVDIIKNARMETDQTINGIPLDVTSSRDVMEKIGGFITENGAPDIVINSAGFAHPGNIEDLPLEIFHKTMNVNYFGTVNIIKAVLPAMLEKKTGLIVNISSVSGFLGIYGYTAYSGSKFAVTGFSDALRNELKPRGIDVAIVFPPDTDTEQLAYESKFKPAVTKEIAGSAGLMTPQAVAAGIVRGIERHQYIITPGFEPSMIYWLQNFMGNVTFKVLDHMSLKAYKKYKNGNL</sequence>
<gene>
    <name evidence="14" type="ORF">ADM99_05010</name>
</gene>
<reference evidence="14 15" key="1">
    <citation type="submission" date="2015-07" db="EMBL/GenBank/DDBJ databases">
        <title>Genome sequence of Leptolinea tardivitalis DSM 16556.</title>
        <authorList>
            <person name="Hemp J."/>
            <person name="Ward L.M."/>
            <person name="Pace L.A."/>
            <person name="Fischer W.W."/>
        </authorList>
    </citation>
    <scope>NUCLEOTIDE SEQUENCE [LARGE SCALE GENOMIC DNA]</scope>
    <source>
        <strain evidence="14 15">YMTK-2</strain>
    </source>
</reference>
<protein>
    <recommendedName>
        <fullName evidence="11">3-dehydrosphinganine reductase</fullName>
        <ecNumber evidence="11">1.1.1.102</ecNumber>
    </recommendedName>
</protein>
<dbReference type="PANTHER" id="PTHR43550">
    <property type="entry name" value="3-KETODIHYDROSPHINGOSINE REDUCTASE"/>
    <property type="match status" value="1"/>
</dbReference>
<evidence type="ECO:0000256" key="5">
    <source>
        <dbReference type="ARBA" id="ARBA00022741"/>
    </source>
</evidence>
<dbReference type="EC" id="1.1.1.102" evidence="11"/>
<keyword evidence="8" id="KW-0746">Sphingolipid metabolism</keyword>
<comment type="pathway">
    <text evidence="3">Sphingolipid metabolism.</text>
</comment>
<dbReference type="InterPro" id="IPR036291">
    <property type="entry name" value="NAD(P)-bd_dom_sf"/>
</dbReference>
<dbReference type="EMBL" id="LGCK01000007">
    <property type="protein sequence ID" value="KPL72496.1"/>
    <property type="molecule type" value="Genomic_DNA"/>
</dbReference>
<comment type="caution">
    <text evidence="14">The sequence shown here is derived from an EMBL/GenBank/DDBJ whole genome shotgun (WGS) entry which is preliminary data.</text>
</comment>
<dbReference type="InterPro" id="IPR002347">
    <property type="entry name" value="SDR_fam"/>
</dbReference>
<dbReference type="SUPFAM" id="SSF51735">
    <property type="entry name" value="NAD(P)-binding Rossmann-fold domains"/>
    <property type="match status" value="1"/>
</dbReference>
<name>A0A0P6XSA0_9CHLR</name>
<dbReference type="InterPro" id="IPR057326">
    <property type="entry name" value="KR_dom"/>
</dbReference>
<evidence type="ECO:0000256" key="10">
    <source>
        <dbReference type="ARBA" id="ARBA00023098"/>
    </source>
</evidence>
<dbReference type="RefSeq" id="WP_062421466.1">
    <property type="nucleotide sequence ID" value="NZ_BBYA01000008.1"/>
</dbReference>
<dbReference type="GO" id="GO:0047560">
    <property type="term" value="F:3-dehydrosphinganine reductase activity"/>
    <property type="evidence" value="ECO:0007669"/>
    <property type="project" value="UniProtKB-EC"/>
</dbReference>
<dbReference type="Proteomes" id="UP000050430">
    <property type="component" value="Unassembled WGS sequence"/>
</dbReference>
<dbReference type="GO" id="GO:0030148">
    <property type="term" value="P:sphingolipid biosynthetic process"/>
    <property type="evidence" value="ECO:0007669"/>
    <property type="project" value="InterPro"/>
</dbReference>
<evidence type="ECO:0000313" key="15">
    <source>
        <dbReference type="Proteomes" id="UP000050430"/>
    </source>
</evidence>
<evidence type="ECO:0000256" key="11">
    <source>
        <dbReference type="ARBA" id="ARBA00026112"/>
    </source>
</evidence>
<dbReference type="AlphaFoldDB" id="A0A0P6XSA0"/>
<dbReference type="Pfam" id="PF00106">
    <property type="entry name" value="adh_short"/>
    <property type="match status" value="1"/>
</dbReference>
<keyword evidence="10" id="KW-0443">Lipid metabolism</keyword>
<dbReference type="GO" id="GO:0000166">
    <property type="term" value="F:nucleotide binding"/>
    <property type="evidence" value="ECO:0007669"/>
    <property type="project" value="UniProtKB-KW"/>
</dbReference>
<dbReference type="SMART" id="SM00822">
    <property type="entry name" value="PKS_KR"/>
    <property type="match status" value="1"/>
</dbReference>
<dbReference type="Gene3D" id="3.40.50.720">
    <property type="entry name" value="NAD(P)-binding Rossmann-like Domain"/>
    <property type="match status" value="1"/>
</dbReference>